<sequence>VWSHPTLGDFNFLSLGTPTEAFMQGVLLVHYDLIPYTWGKCYRSRKDKKKDVLLKGERG</sequence>
<organism evidence="1">
    <name type="scientific">Arion vulgaris</name>
    <dbReference type="NCBI Taxonomy" id="1028688"/>
    <lineage>
        <taxon>Eukaryota</taxon>
        <taxon>Metazoa</taxon>
        <taxon>Spiralia</taxon>
        <taxon>Lophotrochozoa</taxon>
        <taxon>Mollusca</taxon>
        <taxon>Gastropoda</taxon>
        <taxon>Heterobranchia</taxon>
        <taxon>Euthyneura</taxon>
        <taxon>Panpulmonata</taxon>
        <taxon>Eupulmonata</taxon>
        <taxon>Stylommatophora</taxon>
        <taxon>Helicina</taxon>
        <taxon>Arionoidea</taxon>
        <taxon>Arionidae</taxon>
        <taxon>Arion</taxon>
    </lineage>
</organism>
<accession>A0A0B7A7H8</accession>
<protein>
    <submittedName>
        <fullName evidence="1">Uncharacterized protein</fullName>
    </submittedName>
</protein>
<feature type="non-terminal residue" evidence="1">
    <location>
        <position position="1"/>
    </location>
</feature>
<dbReference type="EMBL" id="HACG01029071">
    <property type="protein sequence ID" value="CEK75936.1"/>
    <property type="molecule type" value="Transcribed_RNA"/>
</dbReference>
<proteinExistence type="predicted"/>
<evidence type="ECO:0000313" key="1">
    <source>
        <dbReference type="EMBL" id="CEK75936.1"/>
    </source>
</evidence>
<dbReference type="AlphaFoldDB" id="A0A0B7A7H8"/>
<reference evidence="1" key="1">
    <citation type="submission" date="2014-12" db="EMBL/GenBank/DDBJ databases">
        <title>Insight into the proteome of Arion vulgaris.</title>
        <authorList>
            <person name="Aradska J."/>
            <person name="Bulat T."/>
            <person name="Smidak R."/>
            <person name="Sarate P."/>
            <person name="Gangsoo J."/>
            <person name="Sialana F."/>
            <person name="Bilban M."/>
            <person name="Lubec G."/>
        </authorList>
    </citation>
    <scope>NUCLEOTIDE SEQUENCE</scope>
    <source>
        <tissue evidence="1">Skin</tissue>
    </source>
</reference>
<name>A0A0B7A7H8_9EUPU</name>
<gene>
    <name evidence="1" type="primary">ORF97683</name>
</gene>